<evidence type="ECO:0000313" key="3">
    <source>
        <dbReference type="Proteomes" id="UP001140949"/>
    </source>
</evidence>
<protein>
    <submittedName>
        <fullName evidence="2">Uncharacterized protein</fullName>
    </submittedName>
</protein>
<keyword evidence="1" id="KW-0812">Transmembrane</keyword>
<keyword evidence="1" id="KW-1133">Transmembrane helix</keyword>
<evidence type="ECO:0000313" key="2">
    <source>
        <dbReference type="EMBL" id="KAJ6817743.1"/>
    </source>
</evidence>
<dbReference type="AlphaFoldDB" id="A0AAX6FN55"/>
<dbReference type="EMBL" id="JANAVB010027599">
    <property type="protein sequence ID" value="KAJ6817743.1"/>
    <property type="molecule type" value="Genomic_DNA"/>
</dbReference>
<sequence>MRPAHGHHLGRWLSDCRPTPLLLRRMVDPSVPVTSFILIVTTVRQNQSLIRICSSSELCQVYDVLPLRVQIMSESFGCVLDFVRFFFRYYAIIFLIVISVTNWI</sequence>
<reference evidence="2" key="2">
    <citation type="submission" date="2023-04" db="EMBL/GenBank/DDBJ databases">
        <authorList>
            <person name="Bruccoleri R.E."/>
            <person name="Oakeley E.J."/>
            <person name="Faust A.-M."/>
            <person name="Dessus-Babus S."/>
            <person name="Altorfer M."/>
            <person name="Burckhardt D."/>
            <person name="Oertli M."/>
            <person name="Naumann U."/>
            <person name="Petersen F."/>
            <person name="Wong J."/>
        </authorList>
    </citation>
    <scope>NUCLEOTIDE SEQUENCE</scope>
    <source>
        <strain evidence="2">GSM-AAB239-AS_SAM_17_03QT</strain>
        <tissue evidence="2">Leaf</tissue>
    </source>
</reference>
<comment type="caution">
    <text evidence="2">The sequence shown here is derived from an EMBL/GenBank/DDBJ whole genome shotgun (WGS) entry which is preliminary data.</text>
</comment>
<keyword evidence="1" id="KW-0472">Membrane</keyword>
<gene>
    <name evidence="2" type="ORF">M6B38_408940</name>
</gene>
<name>A0AAX6FN55_IRIPA</name>
<proteinExistence type="predicted"/>
<reference evidence="2" key="1">
    <citation type="journal article" date="2023" name="GigaByte">
        <title>Genome assembly of the bearded iris, Iris pallida Lam.</title>
        <authorList>
            <person name="Bruccoleri R.E."/>
            <person name="Oakeley E.J."/>
            <person name="Faust A.M.E."/>
            <person name="Altorfer M."/>
            <person name="Dessus-Babus S."/>
            <person name="Burckhardt D."/>
            <person name="Oertli M."/>
            <person name="Naumann U."/>
            <person name="Petersen F."/>
            <person name="Wong J."/>
        </authorList>
    </citation>
    <scope>NUCLEOTIDE SEQUENCE</scope>
    <source>
        <strain evidence="2">GSM-AAB239-AS_SAM_17_03QT</strain>
    </source>
</reference>
<accession>A0AAX6FN55</accession>
<dbReference type="Proteomes" id="UP001140949">
    <property type="component" value="Unassembled WGS sequence"/>
</dbReference>
<keyword evidence="3" id="KW-1185">Reference proteome</keyword>
<organism evidence="2 3">
    <name type="scientific">Iris pallida</name>
    <name type="common">Sweet iris</name>
    <dbReference type="NCBI Taxonomy" id="29817"/>
    <lineage>
        <taxon>Eukaryota</taxon>
        <taxon>Viridiplantae</taxon>
        <taxon>Streptophyta</taxon>
        <taxon>Embryophyta</taxon>
        <taxon>Tracheophyta</taxon>
        <taxon>Spermatophyta</taxon>
        <taxon>Magnoliopsida</taxon>
        <taxon>Liliopsida</taxon>
        <taxon>Asparagales</taxon>
        <taxon>Iridaceae</taxon>
        <taxon>Iridoideae</taxon>
        <taxon>Irideae</taxon>
        <taxon>Iris</taxon>
    </lineage>
</organism>
<evidence type="ECO:0000256" key="1">
    <source>
        <dbReference type="SAM" id="Phobius"/>
    </source>
</evidence>
<feature type="transmembrane region" description="Helical" evidence="1">
    <location>
        <begin position="85"/>
        <end position="103"/>
    </location>
</feature>